<dbReference type="SMART" id="SM00277">
    <property type="entry name" value="GRAN"/>
    <property type="match status" value="1"/>
</dbReference>
<evidence type="ECO:0000313" key="8">
    <source>
        <dbReference type="Proteomes" id="UP000054324"/>
    </source>
</evidence>
<protein>
    <recommendedName>
        <fullName evidence="6">Granulins domain-containing protein</fullName>
    </recommendedName>
</protein>
<dbReference type="STRING" id="6198.A0A074ZP21"/>
<evidence type="ECO:0000256" key="3">
    <source>
        <dbReference type="ARBA" id="ARBA00022525"/>
    </source>
</evidence>
<organism evidence="7 8">
    <name type="scientific">Opisthorchis viverrini</name>
    <name type="common">Southeast Asian liver fluke</name>
    <dbReference type="NCBI Taxonomy" id="6198"/>
    <lineage>
        <taxon>Eukaryota</taxon>
        <taxon>Metazoa</taxon>
        <taxon>Spiralia</taxon>
        <taxon>Lophotrochozoa</taxon>
        <taxon>Platyhelminthes</taxon>
        <taxon>Trematoda</taxon>
        <taxon>Digenea</taxon>
        <taxon>Opisthorchiida</taxon>
        <taxon>Opisthorchiata</taxon>
        <taxon>Opisthorchiidae</taxon>
        <taxon>Opisthorchis</taxon>
    </lineage>
</organism>
<dbReference type="KEGG" id="ovi:T265_07410"/>
<dbReference type="SUPFAM" id="SSF57277">
    <property type="entry name" value="Granulin repeat"/>
    <property type="match status" value="1"/>
</dbReference>
<evidence type="ECO:0000256" key="4">
    <source>
        <dbReference type="ARBA" id="ARBA00023157"/>
    </source>
</evidence>
<dbReference type="PANTHER" id="PTHR12274">
    <property type="entry name" value="GRANULIN"/>
    <property type="match status" value="1"/>
</dbReference>
<feature type="domain" description="Granulins" evidence="6">
    <location>
        <begin position="87"/>
        <end position="100"/>
    </location>
</feature>
<dbReference type="Pfam" id="PF00396">
    <property type="entry name" value="Granulin"/>
    <property type="match status" value="1"/>
</dbReference>
<proteinExistence type="inferred from homology"/>
<dbReference type="InterPro" id="IPR039036">
    <property type="entry name" value="Granulin_fam"/>
</dbReference>
<dbReference type="EMBL" id="KL596788">
    <property type="protein sequence ID" value="KER25075.1"/>
    <property type="molecule type" value="Genomic_DNA"/>
</dbReference>
<reference evidence="7 8" key="1">
    <citation type="submission" date="2013-11" db="EMBL/GenBank/DDBJ databases">
        <title>Opisthorchis viverrini - life in the bile duct.</title>
        <authorList>
            <person name="Young N.D."/>
            <person name="Nagarajan N."/>
            <person name="Lin S.J."/>
            <person name="Korhonen P.K."/>
            <person name="Jex A.R."/>
            <person name="Hall R.S."/>
            <person name="Safavi-Hemami H."/>
            <person name="Kaewkong W."/>
            <person name="Bertrand D."/>
            <person name="Gao S."/>
            <person name="Seet Q."/>
            <person name="Wongkham S."/>
            <person name="Teh B.T."/>
            <person name="Wongkham C."/>
            <person name="Intapan P.M."/>
            <person name="Maleewong W."/>
            <person name="Yang X."/>
            <person name="Hu M."/>
            <person name="Wang Z."/>
            <person name="Hofmann A."/>
            <person name="Sternberg P.W."/>
            <person name="Tan P."/>
            <person name="Wang J."/>
            <person name="Gasser R.B."/>
        </authorList>
    </citation>
    <scope>NUCLEOTIDE SEQUENCE [LARGE SCALE GENOMIC DNA]</scope>
</reference>
<accession>A0A074ZP21</accession>
<dbReference type="InterPro" id="IPR037277">
    <property type="entry name" value="Granulin_sf"/>
</dbReference>
<evidence type="ECO:0000259" key="6">
    <source>
        <dbReference type="PROSITE" id="PS00799"/>
    </source>
</evidence>
<evidence type="ECO:0000256" key="5">
    <source>
        <dbReference type="SAM" id="SignalP"/>
    </source>
</evidence>
<dbReference type="GeneID" id="20321589"/>
<keyword evidence="4" id="KW-1015">Disulfide bond</keyword>
<evidence type="ECO:0000256" key="1">
    <source>
        <dbReference type="ARBA" id="ARBA00004613"/>
    </source>
</evidence>
<sequence>MGRFTPPMMIYVVLVAVLVCYMPAVLAEIGQSNNISPALRIGQLTHAIAPRNRTCPDRRSSCRWNHTCCPLPKYGYGCCPLPNATCCSDRSHCCPNGTYCDFYGRCVYTDKTHHPPLSKILHGTPQNWVHLRDAKNIADVESFRTGKRWKALHGETIKLPPC</sequence>
<evidence type="ECO:0000256" key="2">
    <source>
        <dbReference type="ARBA" id="ARBA00010093"/>
    </source>
</evidence>
<feature type="signal peptide" evidence="5">
    <location>
        <begin position="1"/>
        <end position="27"/>
    </location>
</feature>
<evidence type="ECO:0000313" key="7">
    <source>
        <dbReference type="EMBL" id="KER25075.1"/>
    </source>
</evidence>
<dbReference type="Proteomes" id="UP000054324">
    <property type="component" value="Unassembled WGS sequence"/>
</dbReference>
<feature type="chain" id="PRO_5001705485" description="Granulins domain-containing protein" evidence="5">
    <location>
        <begin position="28"/>
        <end position="162"/>
    </location>
</feature>
<dbReference type="InterPro" id="IPR000118">
    <property type="entry name" value="Granulin"/>
</dbReference>
<dbReference type="AlphaFoldDB" id="A0A074ZP21"/>
<keyword evidence="5" id="KW-0732">Signal</keyword>
<dbReference type="GO" id="GO:0005576">
    <property type="term" value="C:extracellular region"/>
    <property type="evidence" value="ECO:0007669"/>
    <property type="project" value="UniProtKB-SubCell"/>
</dbReference>
<dbReference type="RefSeq" id="XP_009171184.1">
    <property type="nucleotide sequence ID" value="XM_009172920.1"/>
</dbReference>
<dbReference type="OrthoDB" id="5854875at2759"/>
<comment type="subcellular location">
    <subcellularLocation>
        <location evidence="1">Secreted</location>
    </subcellularLocation>
</comment>
<keyword evidence="8" id="KW-1185">Reference proteome</keyword>
<dbReference type="PROSITE" id="PS00799">
    <property type="entry name" value="GRANULINS"/>
    <property type="match status" value="1"/>
</dbReference>
<dbReference type="PANTHER" id="PTHR12274:SF3">
    <property type="entry name" value="PROGRANULIN"/>
    <property type="match status" value="1"/>
</dbReference>
<dbReference type="CTD" id="20321589"/>
<keyword evidence="3" id="KW-0964">Secreted</keyword>
<gene>
    <name evidence="7" type="ORF">T265_07410</name>
</gene>
<dbReference type="Gene3D" id="2.10.25.160">
    <property type="entry name" value="Granulin"/>
    <property type="match status" value="1"/>
</dbReference>
<comment type="similarity">
    <text evidence="2">Belongs to the granulin family.</text>
</comment>
<name>A0A074ZP21_OPIVI</name>